<dbReference type="EMBL" id="KZ819344">
    <property type="protein sequence ID" value="PWN17660.1"/>
    <property type="molecule type" value="Genomic_DNA"/>
</dbReference>
<accession>A0A316TWS5</accession>
<dbReference type="GeneID" id="37010965"/>
<dbReference type="AlphaFoldDB" id="A0A316TWS5"/>
<sequence length="131" mass="14629">MDTLSSLQIFQLSCHKSALVMHALLDNEEVAEQVDVLYLQGPFSMYTNPLCHHRWRPYGMIGPSPEEPGFPRKRPYPPRTGSLTYIHQQVRQADVTLIHQMHADIVAAARIRGPQVGLHVGVSAAPRVLPA</sequence>
<evidence type="ECO:0000313" key="2">
    <source>
        <dbReference type="Proteomes" id="UP000245942"/>
    </source>
</evidence>
<dbReference type="Proteomes" id="UP000245942">
    <property type="component" value="Unassembled WGS sequence"/>
</dbReference>
<name>A0A316TWS5_9BASI</name>
<proteinExistence type="predicted"/>
<dbReference type="STRING" id="1684307.A0A316TWS5"/>
<reference evidence="1 2" key="1">
    <citation type="journal article" date="2018" name="Mol. Biol. Evol.">
        <title>Broad Genomic Sampling Reveals a Smut Pathogenic Ancestry of the Fungal Clade Ustilaginomycotina.</title>
        <authorList>
            <person name="Kijpornyongpan T."/>
            <person name="Mondo S.J."/>
            <person name="Barry K."/>
            <person name="Sandor L."/>
            <person name="Lee J."/>
            <person name="Lipzen A."/>
            <person name="Pangilinan J."/>
            <person name="LaButti K."/>
            <person name="Hainaut M."/>
            <person name="Henrissat B."/>
            <person name="Grigoriev I.V."/>
            <person name="Spatafora J.W."/>
            <person name="Aime M.C."/>
        </authorList>
    </citation>
    <scope>NUCLEOTIDE SEQUENCE [LARGE SCALE GENOMIC DNA]</scope>
    <source>
        <strain evidence="1 2">MCA 4718</strain>
    </source>
</reference>
<dbReference type="RefSeq" id="XP_025344820.1">
    <property type="nucleotide sequence ID" value="XM_025489231.1"/>
</dbReference>
<protein>
    <submittedName>
        <fullName evidence="1">Uncharacterized protein</fullName>
    </submittedName>
</protein>
<evidence type="ECO:0000313" key="1">
    <source>
        <dbReference type="EMBL" id="PWN17660.1"/>
    </source>
</evidence>
<organism evidence="1 2">
    <name type="scientific">Pseudomicrostroma glucosiphilum</name>
    <dbReference type="NCBI Taxonomy" id="1684307"/>
    <lineage>
        <taxon>Eukaryota</taxon>
        <taxon>Fungi</taxon>
        <taxon>Dikarya</taxon>
        <taxon>Basidiomycota</taxon>
        <taxon>Ustilaginomycotina</taxon>
        <taxon>Exobasidiomycetes</taxon>
        <taxon>Microstromatales</taxon>
        <taxon>Microstromatales incertae sedis</taxon>
        <taxon>Pseudomicrostroma</taxon>
    </lineage>
</organism>
<keyword evidence="2" id="KW-1185">Reference proteome</keyword>
<gene>
    <name evidence="1" type="ORF">BCV69DRAFT_131475</name>
</gene>